<reference evidence="2" key="1">
    <citation type="submission" date="2021-11" db="EMBL/GenBank/DDBJ databases">
        <title>Genome sequence.</title>
        <authorList>
            <person name="Sun Q."/>
        </authorList>
    </citation>
    <scope>NUCLEOTIDE SEQUENCE</scope>
    <source>
        <strain evidence="2">JC740</strain>
    </source>
</reference>
<organism evidence="2 3">
    <name type="scientific">Rhodopirellula halodulae</name>
    <dbReference type="NCBI Taxonomy" id="2894198"/>
    <lineage>
        <taxon>Bacteria</taxon>
        <taxon>Pseudomonadati</taxon>
        <taxon>Planctomycetota</taxon>
        <taxon>Planctomycetia</taxon>
        <taxon>Pirellulales</taxon>
        <taxon>Pirellulaceae</taxon>
        <taxon>Rhodopirellula</taxon>
    </lineage>
</organism>
<protein>
    <recommendedName>
        <fullName evidence="4">HTTM domain-containing protein</fullName>
    </recommendedName>
</protein>
<gene>
    <name evidence="2" type="ORF">LOC71_02835</name>
</gene>
<evidence type="ECO:0008006" key="4">
    <source>
        <dbReference type="Google" id="ProtNLM"/>
    </source>
</evidence>
<feature type="transmembrane region" description="Helical" evidence="1">
    <location>
        <begin position="106"/>
        <end position="123"/>
    </location>
</feature>
<feature type="transmembrane region" description="Helical" evidence="1">
    <location>
        <begin position="129"/>
        <end position="149"/>
    </location>
</feature>
<sequence length="441" mass="49554">MKDERELFDAAKSPGLTAKTEVQSRVATRKAFESFWALALLALMAATFRLWMPSSWVAGEDLPAVPLFDPALLGLTTTLMGWLSSVLVMVSVVVCLLTIAGRNSRTGWAVLAISLCLLIAMDQHRLQPWVYQTILYATLFSFASAGPIASARDATLGCIRWLTITVYVFSAIGKFDFQFLHTVGQDFLRVPTNWFGLDVSDWSDRTRLVVAAFFPTFELLVAASLAVPPVRRVGVWMAIIMHLGLIAVLSPMGLGHSAGVIVWNLVMAIQAWMLFRPRPAVRPEHDSEIVSRASAGGLSWSVVILASVMPLTERRGYWDHWMSWALYSPHNSRMSLQIHESAIESLPEPWRAAVVANDADDRWHDLELGRLSLMVRGVPALPQSRYQWALTDAIRQKYPIENAMRGKVQSASDRWTGQREEQWWTRPDEFQRSGETFWLVP</sequence>
<evidence type="ECO:0000313" key="2">
    <source>
        <dbReference type="EMBL" id="MCC9641194.1"/>
    </source>
</evidence>
<feature type="transmembrane region" description="Helical" evidence="1">
    <location>
        <begin position="161"/>
        <end position="180"/>
    </location>
</feature>
<feature type="transmembrane region" description="Helical" evidence="1">
    <location>
        <begin position="35"/>
        <end position="52"/>
    </location>
</feature>
<comment type="caution">
    <text evidence="2">The sequence shown here is derived from an EMBL/GenBank/DDBJ whole genome shotgun (WGS) entry which is preliminary data.</text>
</comment>
<feature type="transmembrane region" description="Helical" evidence="1">
    <location>
        <begin position="72"/>
        <end position="99"/>
    </location>
</feature>
<dbReference type="Proteomes" id="UP001430306">
    <property type="component" value="Unassembled WGS sequence"/>
</dbReference>
<proteinExistence type="predicted"/>
<dbReference type="EMBL" id="JAJKFW010000006">
    <property type="protein sequence ID" value="MCC9641194.1"/>
    <property type="molecule type" value="Genomic_DNA"/>
</dbReference>
<name>A0ABS8NCB4_9BACT</name>
<keyword evidence="3" id="KW-1185">Reference proteome</keyword>
<dbReference type="RefSeq" id="WP_230271183.1">
    <property type="nucleotide sequence ID" value="NZ_JAJKFW010000006.1"/>
</dbReference>
<accession>A0ABS8NCB4</accession>
<evidence type="ECO:0000313" key="3">
    <source>
        <dbReference type="Proteomes" id="UP001430306"/>
    </source>
</evidence>
<keyword evidence="1" id="KW-1133">Transmembrane helix</keyword>
<evidence type="ECO:0000256" key="1">
    <source>
        <dbReference type="SAM" id="Phobius"/>
    </source>
</evidence>
<keyword evidence="1" id="KW-0472">Membrane</keyword>
<feature type="transmembrane region" description="Helical" evidence="1">
    <location>
        <begin position="208"/>
        <end position="227"/>
    </location>
</feature>
<keyword evidence="1" id="KW-0812">Transmembrane</keyword>